<comment type="caution">
    <text evidence="7">The sequence shown here is derived from an EMBL/GenBank/DDBJ whole genome shotgun (WGS) entry which is preliminary data.</text>
</comment>
<keyword evidence="3" id="KW-0378">Hydrolase</keyword>
<organism evidence="7 8">
    <name type="scientific">Bacillus benzoevorans</name>
    <dbReference type="NCBI Taxonomy" id="1456"/>
    <lineage>
        <taxon>Bacteria</taxon>
        <taxon>Bacillati</taxon>
        <taxon>Bacillota</taxon>
        <taxon>Bacilli</taxon>
        <taxon>Bacillales</taxon>
        <taxon>Bacillaceae</taxon>
        <taxon>Bacillus</taxon>
    </lineage>
</organism>
<evidence type="ECO:0000256" key="5">
    <source>
        <dbReference type="ARBA" id="ARBA00023049"/>
    </source>
</evidence>
<evidence type="ECO:0000256" key="1">
    <source>
        <dbReference type="ARBA" id="ARBA00022670"/>
    </source>
</evidence>
<proteinExistence type="predicted"/>
<keyword evidence="7" id="KW-0647">Proteasome</keyword>
<evidence type="ECO:0000313" key="8">
    <source>
        <dbReference type="Proteomes" id="UP000531594"/>
    </source>
</evidence>
<dbReference type="PANTHER" id="PTHR34858:SF1">
    <property type="entry name" value="CYSO-CYSTEINE PEPTIDASE"/>
    <property type="match status" value="1"/>
</dbReference>
<protein>
    <submittedName>
        <fullName evidence="7">Proteasome lid subunit RPN8/RPN11</fullName>
    </submittedName>
</protein>
<evidence type="ECO:0000313" key="7">
    <source>
        <dbReference type="EMBL" id="MBB6445219.1"/>
    </source>
</evidence>
<dbReference type="Gene3D" id="3.40.140.10">
    <property type="entry name" value="Cytidine Deaminase, domain 2"/>
    <property type="match status" value="1"/>
</dbReference>
<evidence type="ECO:0000259" key="6">
    <source>
        <dbReference type="SMART" id="SM00232"/>
    </source>
</evidence>
<dbReference type="SMART" id="SM00232">
    <property type="entry name" value="JAB_MPN"/>
    <property type="match status" value="1"/>
</dbReference>
<dbReference type="AlphaFoldDB" id="A0A7X0HQU3"/>
<keyword evidence="4" id="KW-0862">Zinc</keyword>
<feature type="domain" description="JAB1/MPN/MOV34 metalloenzyme" evidence="6">
    <location>
        <begin position="7"/>
        <end position="127"/>
    </location>
</feature>
<dbReference type="InterPro" id="IPR000555">
    <property type="entry name" value="JAMM/MPN+_dom"/>
</dbReference>
<keyword evidence="5" id="KW-0482">Metalloprotease</keyword>
<dbReference type="PANTHER" id="PTHR34858">
    <property type="entry name" value="CYSO-CYSTEINE PEPTIDASE"/>
    <property type="match status" value="1"/>
</dbReference>
<dbReference type="GO" id="GO:0008270">
    <property type="term" value="F:zinc ion binding"/>
    <property type="evidence" value="ECO:0007669"/>
    <property type="project" value="TreeGrafter"/>
</dbReference>
<dbReference type="Pfam" id="PF14464">
    <property type="entry name" value="Prok-JAB"/>
    <property type="match status" value="1"/>
</dbReference>
<dbReference type="SUPFAM" id="SSF102712">
    <property type="entry name" value="JAB1/MPN domain"/>
    <property type="match status" value="1"/>
</dbReference>
<evidence type="ECO:0000256" key="4">
    <source>
        <dbReference type="ARBA" id="ARBA00022833"/>
    </source>
</evidence>
<dbReference type="GO" id="GO:0008235">
    <property type="term" value="F:metalloexopeptidase activity"/>
    <property type="evidence" value="ECO:0007669"/>
    <property type="project" value="TreeGrafter"/>
</dbReference>
<dbReference type="GO" id="GO:0000502">
    <property type="term" value="C:proteasome complex"/>
    <property type="evidence" value="ECO:0007669"/>
    <property type="project" value="UniProtKB-KW"/>
</dbReference>
<name>A0A7X0HQU3_9BACI</name>
<dbReference type="EMBL" id="JACHGK010000005">
    <property type="protein sequence ID" value="MBB6445219.1"/>
    <property type="molecule type" value="Genomic_DNA"/>
</dbReference>
<dbReference type="InterPro" id="IPR028090">
    <property type="entry name" value="JAB_dom_prok"/>
</dbReference>
<dbReference type="RefSeq" id="WP_184525052.1">
    <property type="nucleotide sequence ID" value="NZ_JACHGK010000005.1"/>
</dbReference>
<evidence type="ECO:0000256" key="3">
    <source>
        <dbReference type="ARBA" id="ARBA00022801"/>
    </source>
</evidence>
<reference evidence="7 8" key="1">
    <citation type="submission" date="2020-08" db="EMBL/GenBank/DDBJ databases">
        <title>Genomic Encyclopedia of Type Strains, Phase IV (KMG-IV): sequencing the most valuable type-strain genomes for metagenomic binning, comparative biology and taxonomic classification.</title>
        <authorList>
            <person name="Goeker M."/>
        </authorList>
    </citation>
    <scope>NUCLEOTIDE SEQUENCE [LARGE SCALE GENOMIC DNA]</scope>
    <source>
        <strain evidence="7 8">DSM 5391</strain>
    </source>
</reference>
<evidence type="ECO:0000256" key="2">
    <source>
        <dbReference type="ARBA" id="ARBA00022723"/>
    </source>
</evidence>
<keyword evidence="2" id="KW-0479">Metal-binding</keyword>
<dbReference type="GO" id="GO:0006508">
    <property type="term" value="P:proteolysis"/>
    <property type="evidence" value="ECO:0007669"/>
    <property type="project" value="UniProtKB-KW"/>
</dbReference>
<gene>
    <name evidence="7" type="ORF">HNR53_001837</name>
</gene>
<dbReference type="Proteomes" id="UP000531594">
    <property type="component" value="Unassembled WGS sequence"/>
</dbReference>
<keyword evidence="1" id="KW-0645">Protease</keyword>
<keyword evidence="8" id="KW-1185">Reference proteome</keyword>
<accession>A0A7X0HQU3</accession>
<dbReference type="CDD" id="cd08070">
    <property type="entry name" value="MPN_like"/>
    <property type="match status" value="1"/>
</dbReference>
<dbReference type="InterPro" id="IPR051929">
    <property type="entry name" value="VirAsm_ModProt"/>
</dbReference>
<sequence length="139" mass="15507">MKVNSDKFLIKRSVYDAMIEHCKQCLPNEGCGLLSGIGKSGDTLWKLQNEANHPNRFHMSVEAIEQAVNNMESRGENLSGIFHSHPSSPAVPSSHDIANNPYTDIIYLIVSFYKGEIEVGCFIMEAQKAVRINVVILEE</sequence>